<dbReference type="GO" id="GO:0032259">
    <property type="term" value="P:methylation"/>
    <property type="evidence" value="ECO:0007669"/>
    <property type="project" value="UniProtKB-KW"/>
</dbReference>
<dbReference type="PANTHER" id="PTHR43397:SF1">
    <property type="entry name" value="ERGOTHIONEINE BIOSYNTHESIS PROTEIN 1"/>
    <property type="match status" value="1"/>
</dbReference>
<dbReference type="PIRSF" id="PIRSF018005">
    <property type="entry name" value="UCP018005"/>
    <property type="match status" value="1"/>
</dbReference>
<gene>
    <name evidence="4" type="primary">egtD</name>
    <name evidence="4" type="ORF">JYA64_05695</name>
</gene>
<reference evidence="4 5" key="1">
    <citation type="submission" date="2021-01" db="EMBL/GenBank/DDBJ databases">
        <title>Genome Sequencing of Type Strains.</title>
        <authorList>
            <person name="Lemaire J.F."/>
            <person name="Inderbitzin P."/>
            <person name="Collins S.B."/>
            <person name="Wespe N."/>
            <person name="Knight-Connoni V."/>
        </authorList>
    </citation>
    <scope>NUCLEOTIDE SEQUENCE [LARGE SCALE GENOMIC DNA]</scope>
    <source>
        <strain evidence="4 5">DSM 14730</strain>
    </source>
</reference>
<evidence type="ECO:0000256" key="2">
    <source>
        <dbReference type="ARBA" id="ARBA00022679"/>
    </source>
</evidence>
<evidence type="ECO:0000313" key="5">
    <source>
        <dbReference type="Proteomes" id="UP001319060"/>
    </source>
</evidence>
<dbReference type="SUPFAM" id="SSF53335">
    <property type="entry name" value="S-adenosyl-L-methionine-dependent methyltransferases"/>
    <property type="match status" value="1"/>
</dbReference>
<accession>A0ABS2ZDH5</accession>
<dbReference type="EC" id="2.1.1.44" evidence="4"/>
<feature type="domain" description="Histidine-specific methyltransferase SAM-dependent" evidence="3">
    <location>
        <begin position="23"/>
        <end position="320"/>
    </location>
</feature>
<keyword evidence="1 4" id="KW-0489">Methyltransferase</keyword>
<dbReference type="Gene3D" id="3.40.50.150">
    <property type="entry name" value="Vaccinia Virus protein VP39"/>
    <property type="match status" value="1"/>
</dbReference>
<sequence>MKAVRSNVQYHVGNETETETDMYSEVLAGLKAEKKTVSPKYFYDKRGSELFEAITMLSEYYPTRTELFILNKFKNEIAEAIGSDTALVEFGSGSSEKVRTLLEALPGLKEYVPIDISKDFLYQSARALSIEYPHLNVHAVSADYTAKFHIPELLSQSKAVFFPGSTIGNFDPDERINFLKMTADFLLPGGGLLIGVDMKKDHAVLNAAYNDSKGVTSEFNTNLLNRLNRELLADFNLENFRHHAFYHAEKGRIEMHLVSLKNQKITIGNEQVAFSEGETIHTENSYKFTIEEFQEIASSCGFTPKKVWCDEKNWFSMHYLMVE</sequence>
<dbReference type="InterPro" id="IPR029063">
    <property type="entry name" value="SAM-dependent_MTases_sf"/>
</dbReference>
<dbReference type="EMBL" id="JAFHKS010000042">
    <property type="protein sequence ID" value="MBN3544775.1"/>
    <property type="molecule type" value="Genomic_DNA"/>
</dbReference>
<dbReference type="InterPro" id="IPR035094">
    <property type="entry name" value="EgtD"/>
</dbReference>
<dbReference type="InterPro" id="IPR019257">
    <property type="entry name" value="MeTrfase_dom"/>
</dbReference>
<dbReference type="Pfam" id="PF10017">
    <property type="entry name" value="Methyltransf_33"/>
    <property type="match status" value="1"/>
</dbReference>
<dbReference type="NCBIfam" id="TIGR03438">
    <property type="entry name" value="egtD_ergothio"/>
    <property type="match status" value="1"/>
</dbReference>
<evidence type="ECO:0000313" key="4">
    <source>
        <dbReference type="EMBL" id="MBN3544775.1"/>
    </source>
</evidence>
<dbReference type="InterPro" id="IPR017804">
    <property type="entry name" value="MeTrfase_EgtD-like"/>
</dbReference>
<dbReference type="Proteomes" id="UP001319060">
    <property type="component" value="Unassembled WGS sequence"/>
</dbReference>
<dbReference type="GO" id="GO:0052706">
    <property type="term" value="F:L-histidine N(alpha)-methyltransferase activity"/>
    <property type="evidence" value="ECO:0007669"/>
    <property type="project" value="UniProtKB-EC"/>
</dbReference>
<dbReference type="InterPro" id="IPR051128">
    <property type="entry name" value="EgtD_Methyltrsf_superfamily"/>
</dbReference>
<protein>
    <submittedName>
        <fullName evidence="4">L-histidine N(Alpha)-methyltransferase</fullName>
        <ecNumber evidence="4">2.1.1.44</ecNumber>
    </submittedName>
</protein>
<dbReference type="PANTHER" id="PTHR43397">
    <property type="entry name" value="ERGOTHIONEINE BIOSYNTHESIS PROTEIN 1"/>
    <property type="match status" value="1"/>
</dbReference>
<comment type="caution">
    <text evidence="4">The sequence shown here is derived from an EMBL/GenBank/DDBJ whole genome shotgun (WGS) entry which is preliminary data.</text>
</comment>
<keyword evidence="5" id="KW-1185">Reference proteome</keyword>
<dbReference type="RefSeq" id="WP_188403561.1">
    <property type="nucleotide sequence ID" value="NZ_BMCE01000002.1"/>
</dbReference>
<name>A0ABS2ZDH5_9BACL</name>
<evidence type="ECO:0000259" key="3">
    <source>
        <dbReference type="Pfam" id="PF10017"/>
    </source>
</evidence>
<proteinExistence type="predicted"/>
<evidence type="ECO:0000256" key="1">
    <source>
        <dbReference type="ARBA" id="ARBA00022603"/>
    </source>
</evidence>
<keyword evidence="2 4" id="KW-0808">Transferase</keyword>
<organism evidence="4 5">
    <name type="scientific">Fictibacillus barbaricus</name>
    <dbReference type="NCBI Taxonomy" id="182136"/>
    <lineage>
        <taxon>Bacteria</taxon>
        <taxon>Bacillati</taxon>
        <taxon>Bacillota</taxon>
        <taxon>Bacilli</taxon>
        <taxon>Bacillales</taxon>
        <taxon>Fictibacillaceae</taxon>
        <taxon>Fictibacillus</taxon>
    </lineage>
</organism>